<dbReference type="EMBL" id="DSUH01000369">
    <property type="protein sequence ID" value="HGU34347.1"/>
    <property type="molecule type" value="Genomic_DNA"/>
</dbReference>
<evidence type="ECO:0000256" key="2">
    <source>
        <dbReference type="ARBA" id="ARBA00022741"/>
    </source>
</evidence>
<evidence type="ECO:0000259" key="5">
    <source>
        <dbReference type="PROSITE" id="PS50975"/>
    </source>
</evidence>
<protein>
    <submittedName>
        <fullName evidence="6">CoA-binding protein</fullName>
    </submittedName>
</protein>
<dbReference type="InterPro" id="IPR016102">
    <property type="entry name" value="Succinyl-CoA_synth-like"/>
</dbReference>
<dbReference type="GO" id="GO:0005524">
    <property type="term" value="F:ATP binding"/>
    <property type="evidence" value="ECO:0007669"/>
    <property type="project" value="UniProtKB-UniRule"/>
</dbReference>
<accession>A0A7C4RUH8</accession>
<dbReference type="Gene3D" id="3.40.50.261">
    <property type="entry name" value="Succinyl-CoA synthetase domains"/>
    <property type="match status" value="2"/>
</dbReference>
<proteinExistence type="predicted"/>
<dbReference type="InterPro" id="IPR036291">
    <property type="entry name" value="NAD(P)-bd_dom_sf"/>
</dbReference>
<dbReference type="PROSITE" id="PS50975">
    <property type="entry name" value="ATP_GRASP"/>
    <property type="match status" value="1"/>
</dbReference>
<dbReference type="Pfam" id="PF13549">
    <property type="entry name" value="ATP-grasp_5"/>
    <property type="match status" value="1"/>
</dbReference>
<name>A0A7C4RUH8_9BACT</name>
<evidence type="ECO:0000256" key="3">
    <source>
        <dbReference type="ARBA" id="ARBA00022840"/>
    </source>
</evidence>
<dbReference type="AlphaFoldDB" id="A0A7C4RUH8"/>
<dbReference type="Gene3D" id="3.30.1490.20">
    <property type="entry name" value="ATP-grasp fold, A domain"/>
    <property type="match status" value="1"/>
</dbReference>
<dbReference type="GO" id="GO:0016874">
    <property type="term" value="F:ligase activity"/>
    <property type="evidence" value="ECO:0007669"/>
    <property type="project" value="UniProtKB-KW"/>
</dbReference>
<evidence type="ECO:0000256" key="1">
    <source>
        <dbReference type="ARBA" id="ARBA00022598"/>
    </source>
</evidence>
<evidence type="ECO:0000256" key="4">
    <source>
        <dbReference type="PROSITE-ProRule" id="PRU00409"/>
    </source>
</evidence>
<keyword evidence="3 4" id="KW-0067">ATP-binding</keyword>
<dbReference type="Gene3D" id="3.40.50.720">
    <property type="entry name" value="NAD(P)-binding Rossmann-like Domain"/>
    <property type="match status" value="1"/>
</dbReference>
<dbReference type="InterPro" id="IPR003781">
    <property type="entry name" value="CoA-bd"/>
</dbReference>
<reference evidence="6" key="1">
    <citation type="journal article" date="2020" name="mSystems">
        <title>Genome- and Community-Level Interaction Insights into Carbon Utilization and Element Cycling Functions of Hydrothermarchaeota in Hydrothermal Sediment.</title>
        <authorList>
            <person name="Zhou Z."/>
            <person name="Liu Y."/>
            <person name="Xu W."/>
            <person name="Pan J."/>
            <person name="Luo Z.H."/>
            <person name="Li M."/>
        </authorList>
    </citation>
    <scope>NUCLEOTIDE SEQUENCE [LARGE SCALE GENOMIC DNA]</scope>
    <source>
        <strain evidence="6">SpSt-477</strain>
    </source>
</reference>
<dbReference type="Pfam" id="PF13380">
    <property type="entry name" value="CoA_binding_2"/>
    <property type="match status" value="1"/>
</dbReference>
<organism evidence="6">
    <name type="scientific">Desulfatirhabdium butyrativorans</name>
    <dbReference type="NCBI Taxonomy" id="340467"/>
    <lineage>
        <taxon>Bacteria</taxon>
        <taxon>Pseudomonadati</taxon>
        <taxon>Thermodesulfobacteriota</taxon>
        <taxon>Desulfobacteria</taxon>
        <taxon>Desulfobacterales</taxon>
        <taxon>Desulfatirhabdiaceae</taxon>
        <taxon>Desulfatirhabdium</taxon>
    </lineage>
</organism>
<dbReference type="InterPro" id="IPR011761">
    <property type="entry name" value="ATP-grasp"/>
</dbReference>
<dbReference type="Gene3D" id="3.30.470.20">
    <property type="entry name" value="ATP-grasp fold, B domain"/>
    <property type="match status" value="1"/>
</dbReference>
<evidence type="ECO:0000313" key="6">
    <source>
        <dbReference type="EMBL" id="HGU34347.1"/>
    </source>
</evidence>
<dbReference type="PANTHER" id="PTHR43334">
    <property type="entry name" value="ACETATE--COA LIGASE [ADP-FORMING]"/>
    <property type="match status" value="1"/>
</dbReference>
<dbReference type="SUPFAM" id="SSF51735">
    <property type="entry name" value="NAD(P)-binding Rossmann-fold domains"/>
    <property type="match status" value="1"/>
</dbReference>
<feature type="domain" description="ATP-grasp" evidence="5">
    <location>
        <begin position="495"/>
        <end position="531"/>
    </location>
</feature>
<sequence length="695" mass="75572">MNRFFDPKSIAVIGASPDPMKGGHSILYNLLQGYRGTIYPVNPKYDKILDLPCYPSILDIPGPVDLAIVFVPAKQVPSIVRACAQKGIPGVIVESGGFAETGAEGLALQQQLVDIVRTTGIRIWGPNCMGLVDARRKYVFSFLTPSVWNFGLTPGTVSLIVQSGMLAGGFLIDIMSHGRMGISKALSIGNKADVNETELLEYLIQDPETEAIGMYLESIEDGRRFLELCAASPKPIAVLKGGKSRGGARAALSHTASMAGNHAVVRSGLLQAGAVEVDDFRQLLDVSRGLSMFPNASKASRGRTAILTFSGGAGIVSADFLEANGLELAELSNGTVEVLRRIFPEWMPVSNPVDLWPAVERNGGQVAYETAMMAVAEDPNVDMVLLHLYSGGFALNFDMKRAIDALHRAGKPVFAWLLGDRDHAQQTLQEIQALGVPVLRELQRAADVMKAVVERGRWVSQVGHRKPETLFIELPKHMAGLLGNGRGMLNEHLSKQILAEAGIPVVMEQAVNSAEEAVQAARSFGYPVVLKGLMRNVLHKSEQGLVRMHLRTEQEVRSAFEQMACRIGNQDTIVVQQQLEGRTELIAGVVRDPRFGVCVMAGMGGVLTEVLNDKVFLVAPFDEVQARYMIGRLRSRKILEGFRGEQPLDVNGFARILVRMGHLAMSYPGIQEMDINPFIVKDGQPIAVDANIVLR</sequence>
<dbReference type="InterPro" id="IPR013815">
    <property type="entry name" value="ATP_grasp_subdomain_1"/>
</dbReference>
<dbReference type="Pfam" id="PF13607">
    <property type="entry name" value="Succ_CoA_lig"/>
    <property type="match status" value="1"/>
</dbReference>
<dbReference type="SMART" id="SM00881">
    <property type="entry name" value="CoA_binding"/>
    <property type="match status" value="1"/>
</dbReference>
<dbReference type="GO" id="GO:0046872">
    <property type="term" value="F:metal ion binding"/>
    <property type="evidence" value="ECO:0007669"/>
    <property type="project" value="InterPro"/>
</dbReference>
<keyword evidence="2 4" id="KW-0547">Nucleotide-binding</keyword>
<dbReference type="SUPFAM" id="SSF52210">
    <property type="entry name" value="Succinyl-CoA synthetase domains"/>
    <property type="match status" value="2"/>
</dbReference>
<keyword evidence="1" id="KW-0436">Ligase</keyword>
<dbReference type="InterPro" id="IPR032875">
    <property type="entry name" value="Succ_CoA_lig_flav_dom"/>
</dbReference>
<dbReference type="InterPro" id="IPR051538">
    <property type="entry name" value="Acyl-CoA_Synth/Transferase"/>
</dbReference>
<dbReference type="SUPFAM" id="SSF56059">
    <property type="entry name" value="Glutathione synthetase ATP-binding domain-like"/>
    <property type="match status" value="1"/>
</dbReference>
<comment type="caution">
    <text evidence="6">The sequence shown here is derived from an EMBL/GenBank/DDBJ whole genome shotgun (WGS) entry which is preliminary data.</text>
</comment>
<dbReference type="PANTHER" id="PTHR43334:SF1">
    <property type="entry name" value="3-HYDROXYPROPIONATE--COA LIGASE [ADP-FORMING]"/>
    <property type="match status" value="1"/>
</dbReference>
<gene>
    <name evidence="6" type="ORF">ENS29_16100</name>
</gene>